<dbReference type="Gene3D" id="2.10.25.10">
    <property type="entry name" value="Laminin"/>
    <property type="match status" value="2"/>
</dbReference>
<evidence type="ECO:0000313" key="6">
    <source>
        <dbReference type="WBParaSite" id="DME_0000533701-mRNA-1"/>
    </source>
</evidence>
<dbReference type="InterPro" id="IPR002919">
    <property type="entry name" value="TIL_dom"/>
</dbReference>
<dbReference type="STRING" id="318479.A0A0N4UDD5"/>
<gene>
    <name evidence="3" type="ORF">DME_LOCUS9136</name>
</gene>
<keyword evidence="1" id="KW-0646">Protease inhibitor</keyword>
<dbReference type="WBParaSite" id="DME_0000533701-mRNA-1">
    <property type="protein sequence ID" value="DME_0000533701-mRNA-1"/>
    <property type="gene ID" value="DME_0000533701"/>
</dbReference>
<dbReference type="InterPro" id="IPR036084">
    <property type="entry name" value="Ser_inhib-like_sf"/>
</dbReference>
<reference evidence="3 5" key="2">
    <citation type="submission" date="2018-11" db="EMBL/GenBank/DDBJ databases">
        <authorList>
            <consortium name="Pathogen Informatics"/>
        </authorList>
    </citation>
    <scope>NUCLEOTIDE SEQUENCE [LARGE SCALE GENOMIC DNA]</scope>
</reference>
<reference evidence="6" key="1">
    <citation type="submission" date="2017-02" db="UniProtKB">
        <authorList>
            <consortium name="WormBaseParasite"/>
        </authorList>
    </citation>
    <scope>IDENTIFICATION</scope>
</reference>
<dbReference type="Proteomes" id="UP000038040">
    <property type="component" value="Unplaced"/>
</dbReference>
<dbReference type="GO" id="GO:0004867">
    <property type="term" value="F:serine-type endopeptidase inhibitor activity"/>
    <property type="evidence" value="ECO:0007669"/>
    <property type="project" value="UniProtKB-KW"/>
</dbReference>
<dbReference type="AlphaFoldDB" id="A0A0N4UDD5"/>
<evidence type="ECO:0000313" key="5">
    <source>
        <dbReference type="Proteomes" id="UP000274756"/>
    </source>
</evidence>
<evidence type="ECO:0000259" key="2">
    <source>
        <dbReference type="Pfam" id="PF01826"/>
    </source>
</evidence>
<sequence length="108" mass="12320">MLHALFVYIPCTTMCRIKECYCSPHAYRRNASGACVHINECPKIEKMSVRCEKENEIYSSCKGCEGKCETGLKPCPRKCFGKGCYCPMIKNYVRDEEGNCIKVEDCNK</sequence>
<protein>
    <submittedName>
        <fullName evidence="6">TIL domain-containing protein</fullName>
    </submittedName>
</protein>
<feature type="domain" description="TIL" evidence="2">
    <location>
        <begin position="53"/>
        <end position="106"/>
    </location>
</feature>
<dbReference type="SUPFAM" id="SSF57567">
    <property type="entry name" value="Serine protease inhibitors"/>
    <property type="match status" value="1"/>
</dbReference>
<evidence type="ECO:0000313" key="4">
    <source>
        <dbReference type="Proteomes" id="UP000038040"/>
    </source>
</evidence>
<dbReference type="EMBL" id="UYYG01001177">
    <property type="protein sequence ID" value="VDN59163.1"/>
    <property type="molecule type" value="Genomic_DNA"/>
</dbReference>
<organism evidence="4 6">
    <name type="scientific">Dracunculus medinensis</name>
    <name type="common">Guinea worm</name>
    <dbReference type="NCBI Taxonomy" id="318479"/>
    <lineage>
        <taxon>Eukaryota</taxon>
        <taxon>Metazoa</taxon>
        <taxon>Ecdysozoa</taxon>
        <taxon>Nematoda</taxon>
        <taxon>Chromadorea</taxon>
        <taxon>Rhabditida</taxon>
        <taxon>Spirurina</taxon>
        <taxon>Dracunculoidea</taxon>
        <taxon>Dracunculidae</taxon>
        <taxon>Dracunculus</taxon>
    </lineage>
</organism>
<dbReference type="Pfam" id="PF01826">
    <property type="entry name" value="TIL"/>
    <property type="match status" value="1"/>
</dbReference>
<keyword evidence="5" id="KW-1185">Reference proteome</keyword>
<accession>A0A0N4UDD5</accession>
<evidence type="ECO:0000313" key="3">
    <source>
        <dbReference type="EMBL" id="VDN59163.1"/>
    </source>
</evidence>
<keyword evidence="1" id="KW-0722">Serine protease inhibitor</keyword>
<dbReference type="Proteomes" id="UP000274756">
    <property type="component" value="Unassembled WGS sequence"/>
</dbReference>
<proteinExistence type="predicted"/>
<name>A0A0N4UDD5_DRAME</name>
<evidence type="ECO:0000256" key="1">
    <source>
        <dbReference type="ARBA" id="ARBA00022900"/>
    </source>
</evidence>
<dbReference type="OrthoDB" id="5912264at2759"/>